<dbReference type="RefSeq" id="WP_078930657.1">
    <property type="nucleotide sequence ID" value="NZ_FUXC01000004.1"/>
</dbReference>
<name>A0A1T4MKU6_9SPIR</name>
<dbReference type="SUPFAM" id="SSF52172">
    <property type="entry name" value="CheY-like"/>
    <property type="match status" value="1"/>
</dbReference>
<dbReference type="EMBL" id="FUXC01000004">
    <property type="protein sequence ID" value="SJZ67659.1"/>
    <property type="molecule type" value="Genomic_DNA"/>
</dbReference>
<evidence type="ECO:0000313" key="4">
    <source>
        <dbReference type="EMBL" id="SJZ67659.1"/>
    </source>
</evidence>
<dbReference type="Proteomes" id="UP000190395">
    <property type="component" value="Unassembled WGS sequence"/>
</dbReference>
<dbReference type="InterPro" id="IPR041657">
    <property type="entry name" value="HTH_17"/>
</dbReference>
<protein>
    <submittedName>
        <fullName evidence="4">Helix-turn-helix domain-containing protein</fullName>
    </submittedName>
</protein>
<gene>
    <name evidence="4" type="ORF">SAMN02745152_00907</name>
</gene>
<accession>A0A1T4MKU6</accession>
<evidence type="ECO:0000256" key="1">
    <source>
        <dbReference type="ARBA" id="ARBA00022553"/>
    </source>
</evidence>
<dbReference type="SMART" id="SM00448">
    <property type="entry name" value="REC"/>
    <property type="match status" value="1"/>
</dbReference>
<dbReference type="InterPro" id="IPR011006">
    <property type="entry name" value="CheY-like_superfamily"/>
</dbReference>
<evidence type="ECO:0000313" key="5">
    <source>
        <dbReference type="Proteomes" id="UP000190395"/>
    </source>
</evidence>
<dbReference type="InterPro" id="IPR050595">
    <property type="entry name" value="Bact_response_regulator"/>
</dbReference>
<dbReference type="STRING" id="225004.SAMN02745152_00907"/>
<dbReference type="PANTHER" id="PTHR44591:SF3">
    <property type="entry name" value="RESPONSE REGULATORY DOMAIN-CONTAINING PROTEIN"/>
    <property type="match status" value="1"/>
</dbReference>
<dbReference type="Pfam" id="PF12728">
    <property type="entry name" value="HTH_17"/>
    <property type="match status" value="1"/>
</dbReference>
<dbReference type="Pfam" id="PF00072">
    <property type="entry name" value="Response_reg"/>
    <property type="match status" value="1"/>
</dbReference>
<dbReference type="PROSITE" id="PS50110">
    <property type="entry name" value="RESPONSE_REGULATORY"/>
    <property type="match status" value="1"/>
</dbReference>
<dbReference type="GeneID" id="303367162"/>
<dbReference type="AlphaFoldDB" id="A0A1T4MKU6"/>
<sequence length="201" mass="22616">MLKKTDKPEVFSALEVANICGVVNQTAINWIKGGHLKAFTTPGGQYRVYPDDLASFMKGRKMRIPEHLAKKCTGNLYEHGDILIVDDDKGLNCVIAKFLQKKYESFGVEIFQAFDGFEAGVLMTEKHPKILILDLDLPGVDGFSLCKKIRENENFGKPMIFVVTALEDAESEKRVKELGVNYFFKKPLNLIELAQILDENS</sequence>
<keyword evidence="5" id="KW-1185">Reference proteome</keyword>
<dbReference type="OrthoDB" id="5416564at2"/>
<keyword evidence="1 2" id="KW-0597">Phosphoprotein</keyword>
<dbReference type="Gene3D" id="1.10.1660.10">
    <property type="match status" value="1"/>
</dbReference>
<feature type="domain" description="Response regulatory" evidence="3">
    <location>
        <begin position="81"/>
        <end position="201"/>
    </location>
</feature>
<reference evidence="4 5" key="1">
    <citation type="submission" date="2017-02" db="EMBL/GenBank/DDBJ databases">
        <authorList>
            <person name="Peterson S.W."/>
        </authorList>
    </citation>
    <scope>NUCLEOTIDE SEQUENCE [LARGE SCALE GENOMIC DNA]</scope>
    <source>
        <strain evidence="4 5">ATCC BAA-909</strain>
    </source>
</reference>
<evidence type="ECO:0000259" key="3">
    <source>
        <dbReference type="PROSITE" id="PS50110"/>
    </source>
</evidence>
<organism evidence="4 5">
    <name type="scientific">Treponema berlinense</name>
    <dbReference type="NCBI Taxonomy" id="225004"/>
    <lineage>
        <taxon>Bacteria</taxon>
        <taxon>Pseudomonadati</taxon>
        <taxon>Spirochaetota</taxon>
        <taxon>Spirochaetia</taxon>
        <taxon>Spirochaetales</taxon>
        <taxon>Treponemataceae</taxon>
        <taxon>Treponema</taxon>
    </lineage>
</organism>
<dbReference type="GO" id="GO:0000160">
    <property type="term" value="P:phosphorelay signal transduction system"/>
    <property type="evidence" value="ECO:0007669"/>
    <property type="project" value="InterPro"/>
</dbReference>
<dbReference type="PANTHER" id="PTHR44591">
    <property type="entry name" value="STRESS RESPONSE REGULATOR PROTEIN 1"/>
    <property type="match status" value="1"/>
</dbReference>
<evidence type="ECO:0000256" key="2">
    <source>
        <dbReference type="PROSITE-ProRule" id="PRU00169"/>
    </source>
</evidence>
<dbReference type="Gene3D" id="3.40.50.2300">
    <property type="match status" value="1"/>
</dbReference>
<dbReference type="CDD" id="cd17546">
    <property type="entry name" value="REC_hyHK_CKI1_RcsC-like"/>
    <property type="match status" value="1"/>
</dbReference>
<feature type="modified residue" description="4-aspartylphosphate" evidence="2">
    <location>
        <position position="134"/>
    </location>
</feature>
<proteinExistence type="predicted"/>
<dbReference type="InterPro" id="IPR001789">
    <property type="entry name" value="Sig_transdc_resp-reg_receiver"/>
</dbReference>